<keyword evidence="11" id="KW-1185">Reference proteome</keyword>
<evidence type="ECO:0000313" key="11">
    <source>
        <dbReference type="Proteomes" id="UP000284702"/>
    </source>
</evidence>
<dbReference type="GO" id="GO:0006508">
    <property type="term" value="P:proteolysis"/>
    <property type="evidence" value="ECO:0007669"/>
    <property type="project" value="UniProtKB-KW"/>
</dbReference>
<dbReference type="Gene3D" id="3.40.50.200">
    <property type="entry name" value="Peptidase S8/S53 domain"/>
    <property type="match status" value="1"/>
</dbReference>
<evidence type="ECO:0000256" key="3">
    <source>
        <dbReference type="ARBA" id="ARBA00022801"/>
    </source>
</evidence>
<dbReference type="PANTHER" id="PTHR43399">
    <property type="entry name" value="SUBTILISIN-RELATED"/>
    <property type="match status" value="1"/>
</dbReference>
<dbReference type="InterPro" id="IPR015500">
    <property type="entry name" value="Peptidase_S8_subtilisin-rel"/>
</dbReference>
<name>A0A425D6M4_APHAT</name>
<evidence type="ECO:0000256" key="4">
    <source>
        <dbReference type="ARBA" id="ARBA00022825"/>
    </source>
</evidence>
<dbReference type="VEuPathDB" id="FungiDB:H257_17078"/>
<keyword evidence="2" id="KW-0645">Protease</keyword>
<dbReference type="Pfam" id="PF00082">
    <property type="entry name" value="Peptidase_S8"/>
    <property type="match status" value="1"/>
</dbReference>
<dbReference type="CDD" id="cd04842">
    <property type="entry name" value="Peptidases_S8_Kp43_protease"/>
    <property type="match status" value="1"/>
</dbReference>
<keyword evidence="3" id="KW-0378">Hydrolase</keyword>
<keyword evidence="4" id="KW-0720">Serine protease</keyword>
<accession>A0A425D6M4</accession>
<dbReference type="EMBL" id="MZMZ02002635">
    <property type="protein sequence ID" value="RQM24953.1"/>
    <property type="molecule type" value="Genomic_DNA"/>
</dbReference>
<dbReference type="PANTHER" id="PTHR43399:SF4">
    <property type="entry name" value="CELL WALL-ASSOCIATED PROTEASE"/>
    <property type="match status" value="1"/>
</dbReference>
<dbReference type="PROSITE" id="PS00138">
    <property type="entry name" value="SUBTILASE_SER"/>
    <property type="match status" value="1"/>
</dbReference>
<dbReference type="GO" id="GO:0004252">
    <property type="term" value="F:serine-type endopeptidase activity"/>
    <property type="evidence" value="ECO:0007669"/>
    <property type="project" value="UniProtKB-EC"/>
</dbReference>
<evidence type="ECO:0000256" key="7">
    <source>
        <dbReference type="PROSITE-ProRule" id="PRU01240"/>
    </source>
</evidence>
<dbReference type="AlphaFoldDB" id="A0A425D6M4"/>
<gene>
    <name evidence="10" type="ORF">B5M09_003361</name>
</gene>
<protein>
    <recommendedName>
        <fullName evidence="6">subtilisin</fullName>
        <ecNumber evidence="6">3.4.21.62</ecNumber>
    </recommendedName>
</protein>
<evidence type="ECO:0000256" key="6">
    <source>
        <dbReference type="ARBA" id="ARBA00023619"/>
    </source>
</evidence>
<keyword evidence="8" id="KW-1133">Transmembrane helix</keyword>
<keyword evidence="8" id="KW-0472">Membrane</keyword>
<proteinExistence type="inferred from homology"/>
<dbReference type="Proteomes" id="UP000284702">
    <property type="component" value="Unassembled WGS sequence"/>
</dbReference>
<dbReference type="PRINTS" id="PR00723">
    <property type="entry name" value="SUBTILISIN"/>
</dbReference>
<feature type="domain" description="Peptidase S8/S53" evidence="9">
    <location>
        <begin position="348"/>
        <end position="547"/>
    </location>
</feature>
<reference evidence="10" key="1">
    <citation type="submission" date="2018-07" db="EMBL/GenBank/DDBJ databases">
        <title>Annotation of Aphanomyces astaci genome assembly.</title>
        <authorList>
            <person name="Studholme D.J."/>
        </authorList>
    </citation>
    <scope>NUCLEOTIDE SEQUENCE [LARGE SCALE GENOMIC DNA]</scope>
    <source>
        <strain evidence="10">Pc</strain>
    </source>
</reference>
<dbReference type="InterPro" id="IPR034058">
    <property type="entry name" value="TagA/B/C/D_pept_dom"/>
</dbReference>
<sequence>MLLSASLCYGEPVESAAWTFASDTAWCDYHCSAYNPTNHASCATSCPHSRLLMDGDVDPLQLILCRSGNTTAVNPMLSFPVTPNGAELAEFWAQFQATMDLVLEGCDPMLTACSTVAVVHATASDMAAIQGLACVYHAALLPPFMKLSPLARSFAASSSSMLMASPAVSIAFLDDVALNATLVSRLNAGLERVTGVVDVLSLPHDEQVNVLTLRPFENFRTWVHTLLWLCENPMVLYVTQHRRLFETQLPPSPPSHHRRNLDADTANIMGTLGAQSRGILGNDVVVAVTDSGLYLDHDQIDQPSPREFDIVNLNARKDPRCANIPNIKCRVDLATPWNLRDYMGPQLSAGARIFSYSWGLPGDDYTRVRTDFKSWRDFDQLVYNNPEILLVIAAGNSGDNGTHTIASPAGAKNALTVGASLSSVESLASSLGCPAVFNPQSVASFSSQGPTTDGRIKPDVVAPGLLVVSARSEASNSMEKTSRLCPLQGTSQATPLVAGMAVLLTEWLRDGWWKDGEKNVAVGMKSIPAALLKALVIHSARGLTRRLNNIKGVVTCKMAESQAQPLTQYPDNMQGGGKDALNNVEMVSVAYDTVWPLVPAAADGDLLRVDVHVAGFAVLLGRSQPYALVASSGLIGPRAGDNAADSPSPAPLLTTSGVVWQPWMTILVAALGGALVLVGIVVWVLARRRRGSVNFPSPEQNMCPYCDFLTPDPVVLVDHVQRVHHS</sequence>
<dbReference type="PROSITE" id="PS51892">
    <property type="entry name" value="SUBTILASE"/>
    <property type="match status" value="1"/>
</dbReference>
<evidence type="ECO:0000259" key="9">
    <source>
        <dbReference type="Pfam" id="PF00082"/>
    </source>
</evidence>
<comment type="catalytic activity">
    <reaction evidence="5">
        <text>Hydrolysis of proteins with broad specificity for peptide bonds, and a preference for a large uncharged residue in P1. Hydrolyzes peptide amides.</text>
        <dbReference type="EC" id="3.4.21.62"/>
    </reaction>
</comment>
<dbReference type="SUPFAM" id="SSF52743">
    <property type="entry name" value="Subtilisin-like"/>
    <property type="match status" value="1"/>
</dbReference>
<dbReference type="InterPro" id="IPR023828">
    <property type="entry name" value="Peptidase_S8_Ser-AS"/>
</dbReference>
<feature type="transmembrane region" description="Helical" evidence="8">
    <location>
        <begin position="663"/>
        <end position="686"/>
    </location>
</feature>
<keyword evidence="8" id="KW-0812">Transmembrane</keyword>
<evidence type="ECO:0000256" key="1">
    <source>
        <dbReference type="ARBA" id="ARBA00011073"/>
    </source>
</evidence>
<dbReference type="InterPro" id="IPR036852">
    <property type="entry name" value="Peptidase_S8/S53_dom_sf"/>
</dbReference>
<organism evidence="10 11">
    <name type="scientific">Aphanomyces astaci</name>
    <name type="common">Crayfish plague agent</name>
    <dbReference type="NCBI Taxonomy" id="112090"/>
    <lineage>
        <taxon>Eukaryota</taxon>
        <taxon>Sar</taxon>
        <taxon>Stramenopiles</taxon>
        <taxon>Oomycota</taxon>
        <taxon>Saprolegniomycetes</taxon>
        <taxon>Saprolegniales</taxon>
        <taxon>Verrucalvaceae</taxon>
        <taxon>Aphanomyces</taxon>
    </lineage>
</organism>
<comment type="caution">
    <text evidence="10">The sequence shown here is derived from an EMBL/GenBank/DDBJ whole genome shotgun (WGS) entry which is preliminary data.</text>
</comment>
<evidence type="ECO:0000256" key="5">
    <source>
        <dbReference type="ARBA" id="ARBA00023529"/>
    </source>
</evidence>
<comment type="caution">
    <text evidence="7">Lacks conserved residue(s) required for the propagation of feature annotation.</text>
</comment>
<evidence type="ECO:0000256" key="2">
    <source>
        <dbReference type="ARBA" id="ARBA00022670"/>
    </source>
</evidence>
<dbReference type="InterPro" id="IPR051048">
    <property type="entry name" value="Peptidase_S8/S53_subtilisin"/>
</dbReference>
<dbReference type="EC" id="3.4.21.62" evidence="6"/>
<evidence type="ECO:0000313" key="10">
    <source>
        <dbReference type="EMBL" id="RQM24953.1"/>
    </source>
</evidence>
<comment type="similarity">
    <text evidence="1 7">Belongs to the peptidase S8 family.</text>
</comment>
<dbReference type="InterPro" id="IPR000209">
    <property type="entry name" value="Peptidase_S8/S53_dom"/>
</dbReference>
<evidence type="ECO:0000256" key="8">
    <source>
        <dbReference type="SAM" id="Phobius"/>
    </source>
</evidence>